<dbReference type="AlphaFoldDB" id="A0A838ZG55"/>
<evidence type="ECO:0000256" key="1">
    <source>
        <dbReference type="SAM" id="MobiDB-lite"/>
    </source>
</evidence>
<dbReference type="EMBL" id="JACDZE010000001">
    <property type="protein sequence ID" value="MBA5628248.1"/>
    <property type="molecule type" value="Genomic_DNA"/>
</dbReference>
<feature type="compositionally biased region" description="Basic and acidic residues" evidence="1">
    <location>
        <begin position="300"/>
        <end position="313"/>
    </location>
</feature>
<evidence type="ECO:0000313" key="2">
    <source>
        <dbReference type="EMBL" id="MBA5628248.1"/>
    </source>
</evidence>
<protein>
    <submittedName>
        <fullName evidence="2">Uncharacterized protein</fullName>
    </submittedName>
</protein>
<dbReference type="RefSeq" id="WP_182041859.1">
    <property type="nucleotide sequence ID" value="NZ_JACDZE010000001.1"/>
</dbReference>
<name>A0A838ZG55_9FLAO</name>
<gene>
    <name evidence="2" type="ORF">HU137_00520</name>
</gene>
<keyword evidence="3" id="KW-1185">Reference proteome</keyword>
<dbReference type="Proteomes" id="UP000552241">
    <property type="component" value="Unassembled WGS sequence"/>
</dbReference>
<accession>A0A838ZG55</accession>
<organism evidence="2 3">
    <name type="scientific">Moheibacter lacus</name>
    <dbReference type="NCBI Taxonomy" id="2745851"/>
    <lineage>
        <taxon>Bacteria</taxon>
        <taxon>Pseudomonadati</taxon>
        <taxon>Bacteroidota</taxon>
        <taxon>Flavobacteriia</taxon>
        <taxon>Flavobacteriales</taxon>
        <taxon>Weeksellaceae</taxon>
        <taxon>Moheibacter</taxon>
    </lineage>
</organism>
<sequence>MKRLLVALFLMISPIILAKKLILATCEMGNGCTFQLSELDATEYDIVDGNTENYYANLPENAIVVDVKVDGNWENYVELEMSRSQLDKFYGGDGFTMIYPFNPNFQPLDGQWKISIGTVVGDVCYGQTSNLFKSMLEGKSQSGIVTFPKPFHGRFLMNSSDVKWMRIRPNLYRGYFGNHAMNMVFIAELKNEKLIEGLITVTIRVPTKEDCINKIPISYTCVKPKEWEDPVDWDALENENPKPNVPLIENDPKPNVPLIEDDPKPNVPYLEDEDDLLPVVPKEDDLLPVEPKGNQPNVPRIEDPKPNVLRIED</sequence>
<comment type="caution">
    <text evidence="2">The sequence shown here is derived from an EMBL/GenBank/DDBJ whole genome shotgun (WGS) entry which is preliminary data.</text>
</comment>
<evidence type="ECO:0000313" key="3">
    <source>
        <dbReference type="Proteomes" id="UP000552241"/>
    </source>
</evidence>
<reference evidence="2 3" key="1">
    <citation type="submission" date="2020-07" db="EMBL/GenBank/DDBJ databases">
        <title>Moheibacter lacus sp. nov., a member of the family Flavobacteriaceae isolated from freshwater lake sediment.</title>
        <authorList>
            <person name="Liu Y."/>
        </authorList>
    </citation>
    <scope>NUCLEOTIDE SEQUENCE [LARGE SCALE GENOMIC DNA]</scope>
    <source>
        <strain evidence="2 3">BDHS18</strain>
    </source>
</reference>
<feature type="region of interest" description="Disordered" evidence="1">
    <location>
        <begin position="239"/>
        <end position="313"/>
    </location>
</feature>
<proteinExistence type="predicted"/>